<reference evidence="1 2" key="1">
    <citation type="submission" date="2019-08" db="EMBL/GenBank/DDBJ databases">
        <title>Genome of Psychroserpens burtonensis ACAM 167.</title>
        <authorList>
            <person name="Bowman J.P."/>
        </authorList>
    </citation>
    <scope>NUCLEOTIDE SEQUENCE [LARGE SCALE GENOMIC DNA]</scope>
    <source>
        <strain evidence="1 2">ACAM 167</strain>
    </source>
</reference>
<dbReference type="STRING" id="1123037.GCA_000425305_00221"/>
<evidence type="ECO:0000313" key="1">
    <source>
        <dbReference type="EMBL" id="TXE17868.1"/>
    </source>
</evidence>
<dbReference type="AlphaFoldDB" id="A0A5C7BBZ8"/>
<dbReference type="OrthoDB" id="1443931at2"/>
<keyword evidence="2" id="KW-1185">Reference proteome</keyword>
<organism evidence="1 2">
    <name type="scientific">Psychroserpens burtonensis</name>
    <dbReference type="NCBI Taxonomy" id="49278"/>
    <lineage>
        <taxon>Bacteria</taxon>
        <taxon>Pseudomonadati</taxon>
        <taxon>Bacteroidota</taxon>
        <taxon>Flavobacteriia</taxon>
        <taxon>Flavobacteriales</taxon>
        <taxon>Flavobacteriaceae</taxon>
        <taxon>Psychroserpens</taxon>
    </lineage>
</organism>
<name>A0A5C7BBZ8_9FLAO</name>
<dbReference type="RefSeq" id="WP_028870710.1">
    <property type="nucleotide sequence ID" value="NZ_VOSB01000010.1"/>
</dbReference>
<protein>
    <recommendedName>
        <fullName evidence="3">Lipoprotein</fullName>
    </recommendedName>
</protein>
<evidence type="ECO:0000313" key="2">
    <source>
        <dbReference type="Proteomes" id="UP000321938"/>
    </source>
</evidence>
<proteinExistence type="predicted"/>
<dbReference type="PROSITE" id="PS51257">
    <property type="entry name" value="PROKAR_LIPOPROTEIN"/>
    <property type="match status" value="1"/>
</dbReference>
<accession>A0A5C7BBZ8</accession>
<dbReference type="EMBL" id="VOSB01000010">
    <property type="protein sequence ID" value="TXE17868.1"/>
    <property type="molecule type" value="Genomic_DNA"/>
</dbReference>
<gene>
    <name evidence="1" type="ORF">ES692_08185</name>
</gene>
<evidence type="ECO:0008006" key="3">
    <source>
        <dbReference type="Google" id="ProtNLM"/>
    </source>
</evidence>
<sequence>MRIVLLAFLSFCFSITSCKSDKVSEVIIETQEQLEARTISQKDIESIRYDDFGLSPDSQKAANDWQKFQELNTQIEVLKKGDLAYFSGDPLIIKTLMQELRTEIPKTLQTNEISARITALDTKTQKLNSLLRLANINKEEKINVIKEFLTTISNLNLQINKKFEFENNDVIKPE</sequence>
<comment type="caution">
    <text evidence="1">The sequence shown here is derived from an EMBL/GenBank/DDBJ whole genome shotgun (WGS) entry which is preliminary data.</text>
</comment>
<dbReference type="Proteomes" id="UP000321938">
    <property type="component" value="Unassembled WGS sequence"/>
</dbReference>